<gene>
    <name evidence="1" type="ORF">AVEN_16195_1</name>
</gene>
<dbReference type="Proteomes" id="UP000499080">
    <property type="component" value="Unassembled WGS sequence"/>
</dbReference>
<protein>
    <submittedName>
        <fullName evidence="1">Uncharacterized protein</fullName>
    </submittedName>
</protein>
<evidence type="ECO:0000313" key="2">
    <source>
        <dbReference type="Proteomes" id="UP000499080"/>
    </source>
</evidence>
<comment type="caution">
    <text evidence="1">The sequence shown here is derived from an EMBL/GenBank/DDBJ whole genome shotgun (WGS) entry which is preliminary data.</text>
</comment>
<sequence length="110" mass="12501">MKSSHRSGRVRWQTHGCQSAHSGTDTWEHWTILPIHLCSTGLYCPNDTHLLKPLKKTLTDEDTETEFPSLFHRLIYPKVTSSSTSLQFYQSDFPCGIQFGELISHRAAPA</sequence>
<dbReference type="AlphaFoldDB" id="A0A4Y2TGS8"/>
<accession>A0A4Y2TGS8</accession>
<reference evidence="1 2" key="1">
    <citation type="journal article" date="2019" name="Sci. Rep.">
        <title>Orb-weaving spider Araneus ventricosus genome elucidates the spidroin gene catalogue.</title>
        <authorList>
            <person name="Kono N."/>
            <person name="Nakamura H."/>
            <person name="Ohtoshi R."/>
            <person name="Moran D.A.P."/>
            <person name="Shinohara A."/>
            <person name="Yoshida Y."/>
            <person name="Fujiwara M."/>
            <person name="Mori M."/>
            <person name="Tomita M."/>
            <person name="Arakawa K."/>
        </authorList>
    </citation>
    <scope>NUCLEOTIDE SEQUENCE [LARGE SCALE GENOMIC DNA]</scope>
</reference>
<name>A0A4Y2TGS8_ARAVE</name>
<dbReference type="EMBL" id="BGPR01028348">
    <property type="protein sequence ID" value="GBN99451.1"/>
    <property type="molecule type" value="Genomic_DNA"/>
</dbReference>
<keyword evidence="2" id="KW-1185">Reference proteome</keyword>
<proteinExistence type="predicted"/>
<evidence type="ECO:0000313" key="1">
    <source>
        <dbReference type="EMBL" id="GBN99451.1"/>
    </source>
</evidence>
<organism evidence="1 2">
    <name type="scientific">Araneus ventricosus</name>
    <name type="common">Orbweaver spider</name>
    <name type="synonym">Epeira ventricosa</name>
    <dbReference type="NCBI Taxonomy" id="182803"/>
    <lineage>
        <taxon>Eukaryota</taxon>
        <taxon>Metazoa</taxon>
        <taxon>Ecdysozoa</taxon>
        <taxon>Arthropoda</taxon>
        <taxon>Chelicerata</taxon>
        <taxon>Arachnida</taxon>
        <taxon>Araneae</taxon>
        <taxon>Araneomorphae</taxon>
        <taxon>Entelegynae</taxon>
        <taxon>Araneoidea</taxon>
        <taxon>Araneidae</taxon>
        <taxon>Araneus</taxon>
    </lineage>
</organism>